<dbReference type="EMBL" id="BPLF01000001">
    <property type="protein sequence ID" value="GIX61812.1"/>
    <property type="molecule type" value="Genomic_DNA"/>
</dbReference>
<evidence type="ECO:0000313" key="2">
    <source>
        <dbReference type="EMBL" id="GIX61812.1"/>
    </source>
</evidence>
<keyword evidence="1" id="KW-0472">Membrane</keyword>
<name>A0AAV4LQC2_BABCB</name>
<evidence type="ECO:0000313" key="3">
    <source>
        <dbReference type="Proteomes" id="UP001497744"/>
    </source>
</evidence>
<protein>
    <submittedName>
        <fullName evidence="2">Variant erythrocyte surface antigen-1 family protein</fullName>
    </submittedName>
</protein>
<reference evidence="2 3" key="1">
    <citation type="submission" date="2021-06" db="EMBL/GenBank/DDBJ databases">
        <title>Genome sequence of Babesia caballi.</title>
        <authorList>
            <person name="Yamagishi J."/>
            <person name="Kidaka T."/>
            <person name="Ochi A."/>
        </authorList>
    </citation>
    <scope>NUCLEOTIDE SEQUENCE [LARGE SCALE GENOMIC DNA]</scope>
    <source>
        <strain evidence="2">USDA-D6B2</strain>
    </source>
</reference>
<dbReference type="RefSeq" id="XP_067713883.1">
    <property type="nucleotide sequence ID" value="XM_067857782.1"/>
</dbReference>
<keyword evidence="3" id="KW-1185">Reference proteome</keyword>
<proteinExistence type="predicted"/>
<dbReference type="Proteomes" id="UP001497744">
    <property type="component" value="Unassembled WGS sequence"/>
</dbReference>
<evidence type="ECO:0000256" key="1">
    <source>
        <dbReference type="SAM" id="Phobius"/>
    </source>
</evidence>
<dbReference type="GeneID" id="94193295"/>
<feature type="transmembrane region" description="Helical" evidence="1">
    <location>
        <begin position="138"/>
        <end position="159"/>
    </location>
</feature>
<comment type="caution">
    <text evidence="2">The sequence shown here is derived from an EMBL/GenBank/DDBJ whole genome shotgun (WGS) entry which is preliminary data.</text>
</comment>
<sequence length="175" mass="18206">MKMTTGKNSLTQPPKNLKEAIDWVLCMSEKDVNGGGRDAIKKLAEQLISLLTKIKVGQFGNVHGRSVATLLAGEIAGSSYSANYKPIESFGNVPRGVISYSSGEVNGGGIGKPGGHQSSYSDSSPSNSVNTDEADKHFIALIPLIFFGLGGGVAAAYLFDIGGAKTLVNGLFKIG</sequence>
<keyword evidence="1" id="KW-0812">Transmembrane</keyword>
<accession>A0AAV4LQC2</accession>
<dbReference type="AlphaFoldDB" id="A0AAV4LQC2"/>
<keyword evidence="1" id="KW-1133">Transmembrane helix</keyword>
<organism evidence="2 3">
    <name type="scientific">Babesia caballi</name>
    <dbReference type="NCBI Taxonomy" id="5871"/>
    <lineage>
        <taxon>Eukaryota</taxon>
        <taxon>Sar</taxon>
        <taxon>Alveolata</taxon>
        <taxon>Apicomplexa</taxon>
        <taxon>Aconoidasida</taxon>
        <taxon>Piroplasmida</taxon>
        <taxon>Babesiidae</taxon>
        <taxon>Babesia</taxon>
    </lineage>
</organism>
<gene>
    <name evidence="2" type="ORF">BcabD6B2_12470</name>
</gene>